<evidence type="ECO:0000313" key="4">
    <source>
        <dbReference type="Proteomes" id="UP000816034"/>
    </source>
</evidence>
<dbReference type="AlphaFoldDB" id="A0AA88GMF6"/>
<dbReference type="GeneID" id="68098493"/>
<dbReference type="EMBL" id="PYSW02000026">
    <property type="protein sequence ID" value="KAG2381654.1"/>
    <property type="molecule type" value="Genomic_DNA"/>
</dbReference>
<reference evidence="3 4" key="1">
    <citation type="journal article" date="2018" name="BMC Genomics">
        <title>The genome of Naegleria lovaniensis, the basis for a comparative approach to unravel pathogenicity factors of the human pathogenic amoeba N. fowleri.</title>
        <authorList>
            <person name="Liechti N."/>
            <person name="Schurch N."/>
            <person name="Bruggmann R."/>
            <person name="Wittwer M."/>
        </authorList>
    </citation>
    <scope>NUCLEOTIDE SEQUENCE [LARGE SCALE GENOMIC DNA]</scope>
    <source>
        <strain evidence="3 4">ATCC 30569</strain>
    </source>
</reference>
<keyword evidence="4" id="KW-1185">Reference proteome</keyword>
<evidence type="ECO:0000256" key="2">
    <source>
        <dbReference type="SAM" id="Phobius"/>
    </source>
</evidence>
<comment type="caution">
    <text evidence="3">The sequence shown here is derived from an EMBL/GenBank/DDBJ whole genome shotgun (WGS) entry which is preliminary data.</text>
</comment>
<dbReference type="RefSeq" id="XP_044547334.1">
    <property type="nucleotide sequence ID" value="XM_044695855.1"/>
</dbReference>
<feature type="transmembrane region" description="Helical" evidence="2">
    <location>
        <begin position="28"/>
        <end position="52"/>
    </location>
</feature>
<feature type="compositionally biased region" description="Polar residues" evidence="1">
    <location>
        <begin position="143"/>
        <end position="153"/>
    </location>
</feature>
<evidence type="ECO:0000313" key="3">
    <source>
        <dbReference type="EMBL" id="KAG2381654.1"/>
    </source>
</evidence>
<keyword evidence="2" id="KW-0812">Transmembrane</keyword>
<protein>
    <submittedName>
        <fullName evidence="3">Uncharacterized protein</fullName>
    </submittedName>
</protein>
<proteinExistence type="predicted"/>
<evidence type="ECO:0000256" key="1">
    <source>
        <dbReference type="SAM" id="MobiDB-lite"/>
    </source>
</evidence>
<accession>A0AA88GMF6</accession>
<dbReference type="Proteomes" id="UP000816034">
    <property type="component" value="Unassembled WGS sequence"/>
</dbReference>
<name>A0AA88GMF6_NAELO</name>
<organism evidence="3 4">
    <name type="scientific">Naegleria lovaniensis</name>
    <name type="common">Amoeba</name>
    <dbReference type="NCBI Taxonomy" id="51637"/>
    <lineage>
        <taxon>Eukaryota</taxon>
        <taxon>Discoba</taxon>
        <taxon>Heterolobosea</taxon>
        <taxon>Tetramitia</taxon>
        <taxon>Eutetramitia</taxon>
        <taxon>Vahlkampfiidae</taxon>
        <taxon>Naegleria</taxon>
    </lineage>
</organism>
<keyword evidence="2" id="KW-1133">Transmembrane helix</keyword>
<feature type="region of interest" description="Disordered" evidence="1">
    <location>
        <begin position="133"/>
        <end position="153"/>
    </location>
</feature>
<keyword evidence="2" id="KW-0472">Membrane</keyword>
<gene>
    <name evidence="3" type="ORF">C9374_006038</name>
</gene>
<sequence length="153" mass="17617">MLVCTLNQSTTSYATTSDVKTLSYQVSVLQVVVVINSVLIGFILLLALVLVATNCREDYKTLASEVLEGYEDPLWLKFFHLVNTLTYLMLCQCCCPTHMKRKMQVFRVFNEEEWRRWHHNDLKMQRGLISEDDNHDGQLVMPNPTTVNSQSSL</sequence>